<comment type="caution">
    <text evidence="3">The sequence shown here is derived from an EMBL/GenBank/DDBJ whole genome shotgun (WGS) entry which is preliminary data.</text>
</comment>
<dbReference type="SUPFAM" id="SSF53850">
    <property type="entry name" value="Periplasmic binding protein-like II"/>
    <property type="match status" value="1"/>
</dbReference>
<dbReference type="AlphaFoldDB" id="A0A6V8LSU6"/>
<name>A0A6V8LSU6_9BACT</name>
<dbReference type="EMBL" id="BLTE01000003">
    <property type="protein sequence ID" value="GFK93149.1"/>
    <property type="molecule type" value="Genomic_DNA"/>
</dbReference>
<accession>A0A6V8LSU6</accession>
<evidence type="ECO:0000313" key="3">
    <source>
        <dbReference type="EMBL" id="GFK93149.1"/>
    </source>
</evidence>
<gene>
    <name evidence="3" type="primary">fliY_2</name>
    <name evidence="3" type="ORF">NNJEOMEG_00980</name>
</gene>
<dbReference type="Pfam" id="PF00497">
    <property type="entry name" value="SBP_bac_3"/>
    <property type="match status" value="1"/>
</dbReference>
<reference evidence="3 4" key="2">
    <citation type="submission" date="2020-05" db="EMBL/GenBank/DDBJ databases">
        <title>Draft genome sequence of Desulfovibrio sp. strainFSS-1.</title>
        <authorList>
            <person name="Shimoshige H."/>
            <person name="Kobayashi H."/>
            <person name="Maekawa T."/>
        </authorList>
    </citation>
    <scope>NUCLEOTIDE SEQUENCE [LARGE SCALE GENOMIC DNA]</scope>
    <source>
        <strain evidence="3 4">SIID29052-01</strain>
    </source>
</reference>
<dbReference type="Gene3D" id="3.40.190.10">
    <property type="entry name" value="Periplasmic binding protein-like II"/>
    <property type="match status" value="2"/>
</dbReference>
<reference evidence="3 4" key="1">
    <citation type="submission" date="2020-04" db="EMBL/GenBank/DDBJ databases">
        <authorList>
            <consortium name="Desulfovibrio sp. FSS-1 genome sequencing consortium"/>
            <person name="Shimoshige H."/>
            <person name="Kobayashi H."/>
            <person name="Maekawa T."/>
        </authorList>
    </citation>
    <scope>NUCLEOTIDE SEQUENCE [LARGE SCALE GENOMIC DNA]</scope>
    <source>
        <strain evidence="3 4">SIID29052-01</strain>
    </source>
</reference>
<evidence type="ECO:0000259" key="2">
    <source>
        <dbReference type="Pfam" id="PF00497"/>
    </source>
</evidence>
<dbReference type="PANTHER" id="PTHR38834:SF3">
    <property type="entry name" value="SOLUTE-BINDING PROTEIN FAMILY 3_N-TERMINAL DOMAIN-CONTAINING PROTEIN"/>
    <property type="match status" value="1"/>
</dbReference>
<dbReference type="Proteomes" id="UP000494245">
    <property type="component" value="Unassembled WGS sequence"/>
</dbReference>
<protein>
    <submittedName>
        <fullName evidence="3">L-cystine-binding protein FliY</fullName>
    </submittedName>
</protein>
<keyword evidence="1" id="KW-0732">Signal</keyword>
<dbReference type="InterPro" id="IPR001638">
    <property type="entry name" value="Solute-binding_3/MltF_N"/>
</dbReference>
<dbReference type="PANTHER" id="PTHR38834">
    <property type="entry name" value="PERIPLASMIC SUBSTRATE BINDING PROTEIN FAMILY 3"/>
    <property type="match status" value="1"/>
</dbReference>
<feature type="domain" description="Solute-binding protein family 3/N-terminal" evidence="2">
    <location>
        <begin position="26"/>
        <end position="239"/>
    </location>
</feature>
<proteinExistence type="predicted"/>
<sequence>MRSVLAVLAVLHLCCVQASALTIVSEAAPRMVVEENGVLWGLGVDIVRELQRRTGDASPIGVYPWARAYAMAQREPGVLILPITRLPEREALFEWLDPFLSLEWIFCAVEGKAPRLASLEDARRVGSIGTYPKDAREQYLSAQGFTNLEPATDQIANIRKLLAGRIDLLATTNISLPDVRELAGPEGRRILKVLSFKTVDVGLAFSKGTDPAVVRAWREAFAAMREDGTLQALRERWFPGVFKAH</sequence>
<feature type="chain" id="PRO_5028993580" evidence="1">
    <location>
        <begin position="21"/>
        <end position="245"/>
    </location>
</feature>
<keyword evidence="4" id="KW-1185">Reference proteome</keyword>
<organism evidence="3 4">
    <name type="scientific">Fundidesulfovibrio magnetotacticus</name>
    <dbReference type="NCBI Taxonomy" id="2730080"/>
    <lineage>
        <taxon>Bacteria</taxon>
        <taxon>Pseudomonadati</taxon>
        <taxon>Thermodesulfobacteriota</taxon>
        <taxon>Desulfovibrionia</taxon>
        <taxon>Desulfovibrionales</taxon>
        <taxon>Desulfovibrionaceae</taxon>
        <taxon>Fundidesulfovibrio</taxon>
    </lineage>
</organism>
<evidence type="ECO:0000256" key="1">
    <source>
        <dbReference type="SAM" id="SignalP"/>
    </source>
</evidence>
<evidence type="ECO:0000313" key="4">
    <source>
        <dbReference type="Proteomes" id="UP000494245"/>
    </source>
</evidence>
<dbReference type="RefSeq" id="WP_173081895.1">
    <property type="nucleotide sequence ID" value="NZ_BLTE01000003.1"/>
</dbReference>
<feature type="signal peptide" evidence="1">
    <location>
        <begin position="1"/>
        <end position="20"/>
    </location>
</feature>